<feature type="domain" description="Septum formation-related" evidence="2">
    <location>
        <begin position="44"/>
        <end position="147"/>
    </location>
</feature>
<evidence type="ECO:0000313" key="4">
    <source>
        <dbReference type="Proteomes" id="UP001500221"/>
    </source>
</evidence>
<dbReference type="InterPro" id="IPR026004">
    <property type="entry name" value="Septum_form"/>
</dbReference>
<accession>A0ABP9Q721</accession>
<gene>
    <name evidence="3" type="ORF">GCM10023340_45050</name>
</gene>
<feature type="signal peptide" evidence="1">
    <location>
        <begin position="1"/>
        <end position="26"/>
    </location>
</feature>
<dbReference type="RefSeq" id="WP_345464471.1">
    <property type="nucleotide sequence ID" value="NZ_BAABKG010000008.1"/>
</dbReference>
<evidence type="ECO:0000259" key="2">
    <source>
        <dbReference type="Pfam" id="PF13845"/>
    </source>
</evidence>
<feature type="chain" id="PRO_5045633784" description="Septum formation-related domain-containing protein" evidence="1">
    <location>
        <begin position="27"/>
        <end position="171"/>
    </location>
</feature>
<dbReference type="PROSITE" id="PS51257">
    <property type="entry name" value="PROKAR_LIPOPROTEIN"/>
    <property type="match status" value="1"/>
</dbReference>
<dbReference type="EMBL" id="BAABKG010000008">
    <property type="protein sequence ID" value="GAA5156643.1"/>
    <property type="molecule type" value="Genomic_DNA"/>
</dbReference>
<name>A0ABP9Q721_9ACTN</name>
<evidence type="ECO:0000256" key="1">
    <source>
        <dbReference type="SAM" id="SignalP"/>
    </source>
</evidence>
<dbReference type="Pfam" id="PF13845">
    <property type="entry name" value="Septum_form"/>
    <property type="match status" value="1"/>
</dbReference>
<sequence length="171" mass="18521">MRRRRGPALLAVLPLLALLGGCGLFDGDDDTEAEDVSVFDIEPGQCFLAEEDVEAELSDLKRVDCDQPHDQEYYVAVDYVPADPEADADVFPGDEALTTFAQGACAREFKPYVGIDYLDAPDLFFTFLLPSPRSWQEGDRSVDCFIIGNGQTLEGSAKDSGGDLSDGSGDQ</sequence>
<reference evidence="4" key="1">
    <citation type="journal article" date="2019" name="Int. J. Syst. Evol. Microbiol.">
        <title>The Global Catalogue of Microorganisms (GCM) 10K type strain sequencing project: providing services to taxonomists for standard genome sequencing and annotation.</title>
        <authorList>
            <consortium name="The Broad Institute Genomics Platform"/>
            <consortium name="The Broad Institute Genome Sequencing Center for Infectious Disease"/>
            <person name="Wu L."/>
            <person name="Ma J."/>
        </authorList>
    </citation>
    <scope>NUCLEOTIDE SEQUENCE [LARGE SCALE GENOMIC DNA]</scope>
    <source>
        <strain evidence="4">JCM 18459</strain>
    </source>
</reference>
<protein>
    <recommendedName>
        <fullName evidence="2">Septum formation-related domain-containing protein</fullName>
    </recommendedName>
</protein>
<comment type="caution">
    <text evidence="3">The sequence shown here is derived from an EMBL/GenBank/DDBJ whole genome shotgun (WGS) entry which is preliminary data.</text>
</comment>
<keyword evidence="4" id="KW-1185">Reference proteome</keyword>
<organism evidence="3 4">
    <name type="scientific">Nocardioides marinquilinus</name>
    <dbReference type="NCBI Taxonomy" id="1210400"/>
    <lineage>
        <taxon>Bacteria</taxon>
        <taxon>Bacillati</taxon>
        <taxon>Actinomycetota</taxon>
        <taxon>Actinomycetes</taxon>
        <taxon>Propionibacteriales</taxon>
        <taxon>Nocardioidaceae</taxon>
        <taxon>Nocardioides</taxon>
    </lineage>
</organism>
<proteinExistence type="predicted"/>
<dbReference type="Proteomes" id="UP001500221">
    <property type="component" value="Unassembled WGS sequence"/>
</dbReference>
<evidence type="ECO:0000313" key="3">
    <source>
        <dbReference type="EMBL" id="GAA5156643.1"/>
    </source>
</evidence>
<keyword evidence="1" id="KW-0732">Signal</keyword>